<dbReference type="EMBL" id="DSUJ01000002">
    <property type="protein sequence ID" value="HFI90136.1"/>
    <property type="molecule type" value="Genomic_DNA"/>
</dbReference>
<feature type="transmembrane region" description="Helical" evidence="1">
    <location>
        <begin position="152"/>
        <end position="177"/>
    </location>
</feature>
<feature type="transmembrane region" description="Helical" evidence="1">
    <location>
        <begin position="46"/>
        <end position="69"/>
    </location>
</feature>
<gene>
    <name evidence="3" type="ORF">ENS31_01245</name>
</gene>
<sequence length="190" mass="19809">MVDLILSLFVGVGLAAAVGLRIFIPFLIVSIAAYTGNLQLSTYFQWIGTLPALVAFAVATILEIGAYYIPWLDNFLDTIEHPLAIFAGIILTGAVVTEFSPLIKWALALIAGGGVAGTIHAATGLIRLKSSALTGGTGNPIVSTAEATGSTALSLIAIFIPLVAVLIVGVAVVYFSFMIKKKFFSPPPES</sequence>
<dbReference type="Pfam" id="PF13548">
    <property type="entry name" value="DUF4126"/>
    <property type="match status" value="1"/>
</dbReference>
<protein>
    <submittedName>
        <fullName evidence="3">DUF4126 domain-containing protein</fullName>
    </submittedName>
</protein>
<name>A0A7V3E5V7_9BACT</name>
<evidence type="ECO:0000256" key="1">
    <source>
        <dbReference type="SAM" id="Phobius"/>
    </source>
</evidence>
<dbReference type="RefSeq" id="WP_304142269.1">
    <property type="nucleotide sequence ID" value="NZ_JAOAIE010000004.1"/>
</dbReference>
<evidence type="ECO:0000259" key="2">
    <source>
        <dbReference type="Pfam" id="PF13548"/>
    </source>
</evidence>
<proteinExistence type="predicted"/>
<feature type="transmembrane region" description="Helical" evidence="1">
    <location>
        <begin position="81"/>
        <end position="99"/>
    </location>
</feature>
<feature type="transmembrane region" description="Helical" evidence="1">
    <location>
        <begin position="106"/>
        <end position="126"/>
    </location>
</feature>
<comment type="caution">
    <text evidence="3">The sequence shown here is derived from an EMBL/GenBank/DDBJ whole genome shotgun (WGS) entry which is preliminary data.</text>
</comment>
<dbReference type="AlphaFoldDB" id="A0A7V3E5V7"/>
<keyword evidence="1" id="KW-0472">Membrane</keyword>
<feature type="domain" description="DUF4126" evidence="2">
    <location>
        <begin position="8"/>
        <end position="180"/>
    </location>
</feature>
<feature type="transmembrane region" description="Helical" evidence="1">
    <location>
        <begin position="6"/>
        <end position="34"/>
    </location>
</feature>
<accession>A0A7V3E5V7</accession>
<keyword evidence="1" id="KW-1133">Transmembrane helix</keyword>
<organism evidence="3">
    <name type="scientific">Ignavibacterium album</name>
    <dbReference type="NCBI Taxonomy" id="591197"/>
    <lineage>
        <taxon>Bacteria</taxon>
        <taxon>Pseudomonadati</taxon>
        <taxon>Ignavibacteriota</taxon>
        <taxon>Ignavibacteria</taxon>
        <taxon>Ignavibacteriales</taxon>
        <taxon>Ignavibacteriaceae</taxon>
        <taxon>Ignavibacterium</taxon>
    </lineage>
</organism>
<reference evidence="3" key="1">
    <citation type="journal article" date="2020" name="mSystems">
        <title>Genome- and Community-Level Interaction Insights into Carbon Utilization and Element Cycling Functions of Hydrothermarchaeota in Hydrothermal Sediment.</title>
        <authorList>
            <person name="Zhou Z."/>
            <person name="Liu Y."/>
            <person name="Xu W."/>
            <person name="Pan J."/>
            <person name="Luo Z.H."/>
            <person name="Li M."/>
        </authorList>
    </citation>
    <scope>NUCLEOTIDE SEQUENCE [LARGE SCALE GENOMIC DNA]</scope>
    <source>
        <strain evidence="3">SpSt-479</strain>
    </source>
</reference>
<keyword evidence="1" id="KW-0812">Transmembrane</keyword>
<dbReference type="InterPro" id="IPR025196">
    <property type="entry name" value="DUF4126"/>
</dbReference>
<evidence type="ECO:0000313" key="3">
    <source>
        <dbReference type="EMBL" id="HFI90136.1"/>
    </source>
</evidence>